<name>A0A087E4Z8_9BIFI</name>
<reference evidence="4 5" key="1">
    <citation type="submission" date="2014-03" db="EMBL/GenBank/DDBJ databases">
        <title>Genomics of Bifidobacteria.</title>
        <authorList>
            <person name="Ventura M."/>
            <person name="Milani C."/>
            <person name="Lugli G.A."/>
        </authorList>
    </citation>
    <scope>NUCLEOTIDE SEQUENCE [LARGE SCALE GENOMIC DNA]</scope>
    <source>
        <strain evidence="4 5">LMG 21395</strain>
    </source>
</reference>
<keyword evidence="3" id="KW-0812">Transmembrane</keyword>
<dbReference type="Proteomes" id="UP000029003">
    <property type="component" value="Unassembled WGS sequence"/>
</dbReference>
<accession>A0A087E4Z8</accession>
<evidence type="ECO:0000256" key="2">
    <source>
        <dbReference type="SAM" id="MobiDB-lite"/>
    </source>
</evidence>
<keyword evidence="1" id="KW-0175">Coiled coil</keyword>
<evidence type="ECO:0008006" key="6">
    <source>
        <dbReference type="Google" id="ProtNLM"/>
    </source>
</evidence>
<keyword evidence="3" id="KW-1133">Transmembrane helix</keyword>
<protein>
    <recommendedName>
        <fullName evidence="6">Cell division protein FtsL</fullName>
    </recommendedName>
</protein>
<feature type="region of interest" description="Disordered" evidence="2">
    <location>
        <begin position="1"/>
        <end position="49"/>
    </location>
</feature>
<evidence type="ECO:0000313" key="4">
    <source>
        <dbReference type="EMBL" id="KFJ02849.1"/>
    </source>
</evidence>
<sequence>MAASARRIRSQASPASHPERQQETRRAAARPELHVVKSEQADSSSSQDRLRSFIEWTRSHTVPVIQVGIALAFLGATAVGSLTLRTQMAENSFDSQQTEQQIEKLQQDIQTDQTKLDSLQASLPQKAQDMGMVPQQDSVTIDLNGYQPSDGSK</sequence>
<dbReference type="EMBL" id="JGZT01000006">
    <property type="protein sequence ID" value="KFJ02849.1"/>
    <property type="molecule type" value="Genomic_DNA"/>
</dbReference>
<feature type="compositionally biased region" description="Basic and acidic residues" evidence="2">
    <location>
        <begin position="17"/>
        <end position="40"/>
    </location>
</feature>
<comment type="caution">
    <text evidence="4">The sequence shown here is derived from an EMBL/GenBank/DDBJ whole genome shotgun (WGS) entry which is preliminary data.</text>
</comment>
<evidence type="ECO:0000256" key="3">
    <source>
        <dbReference type="SAM" id="Phobius"/>
    </source>
</evidence>
<feature type="transmembrane region" description="Helical" evidence="3">
    <location>
        <begin position="64"/>
        <end position="84"/>
    </location>
</feature>
<proteinExistence type="predicted"/>
<gene>
    <name evidence="4" type="ORF">THER5_1320</name>
</gene>
<organism evidence="4 5">
    <name type="scientific">Bifidobacterium thermacidophilum subsp. thermacidophilum</name>
    <dbReference type="NCBI Taxonomy" id="79262"/>
    <lineage>
        <taxon>Bacteria</taxon>
        <taxon>Bacillati</taxon>
        <taxon>Actinomycetota</taxon>
        <taxon>Actinomycetes</taxon>
        <taxon>Bifidobacteriales</taxon>
        <taxon>Bifidobacteriaceae</taxon>
        <taxon>Bifidobacterium</taxon>
    </lineage>
</organism>
<evidence type="ECO:0000313" key="5">
    <source>
        <dbReference type="Proteomes" id="UP000029003"/>
    </source>
</evidence>
<feature type="compositionally biased region" description="Low complexity" evidence="2">
    <location>
        <begin position="1"/>
        <end position="16"/>
    </location>
</feature>
<keyword evidence="3" id="KW-0472">Membrane</keyword>
<feature type="coiled-coil region" evidence="1">
    <location>
        <begin position="95"/>
        <end position="122"/>
    </location>
</feature>
<dbReference type="OrthoDB" id="3240362at2"/>
<dbReference type="AlphaFoldDB" id="A0A087E4Z8"/>
<evidence type="ECO:0000256" key="1">
    <source>
        <dbReference type="SAM" id="Coils"/>
    </source>
</evidence>